<dbReference type="AlphaFoldDB" id="A0A8I1W5M0"/>
<gene>
    <name evidence="3" type="primary">dedD</name>
    <name evidence="3" type="ORF">J2R62_01130</name>
</gene>
<keyword evidence="3" id="KW-0132">Cell division</keyword>
<dbReference type="PANTHER" id="PTHR38687">
    <property type="entry name" value="CELL DIVISION PROTEIN DEDD-RELATED"/>
    <property type="match status" value="1"/>
</dbReference>
<evidence type="ECO:0000259" key="2">
    <source>
        <dbReference type="PROSITE" id="PS51724"/>
    </source>
</evidence>
<proteinExistence type="predicted"/>
<sequence length="240" mass="25412">MASQFQNRLVGAIVLVAIGVIVLPDILDTQKKHQQDFAAIPLKPSLQEPENSPDLPPAMNQPLHPLPSGQPDLPATVDPMQGNNSAHTANNGATDVAPPPVAPTTTASTNTAPAKPVNPPVVSKPQPVKPAKPVEVAKVPEKVVEKAPEKPKPEPAPSGKAYVVQLGALKNADKVNEIITKLRSSGYKAYSQPSPAAAGQLNRIYVGPDTSKEKLVFALDDMQRITGLRGQVRSFDPVRP</sequence>
<dbReference type="InterPro" id="IPR007730">
    <property type="entry name" value="SPOR-like_dom"/>
</dbReference>
<dbReference type="InterPro" id="IPR036680">
    <property type="entry name" value="SPOR-like_sf"/>
</dbReference>
<organism evidence="3 4">
    <name type="scientific">Plesiomonas shigelloides</name>
    <name type="common">Aeromonas shigelloides</name>
    <dbReference type="NCBI Taxonomy" id="703"/>
    <lineage>
        <taxon>Bacteria</taxon>
        <taxon>Pseudomonadati</taxon>
        <taxon>Pseudomonadota</taxon>
        <taxon>Gammaproteobacteria</taxon>
        <taxon>Enterobacterales</taxon>
        <taxon>Enterobacteriaceae</taxon>
        <taxon>Plesiomonas</taxon>
    </lineage>
</organism>
<dbReference type="NCBIfam" id="NF008641">
    <property type="entry name" value="PRK11633.1"/>
    <property type="match status" value="1"/>
</dbReference>
<feature type="compositionally biased region" description="Polar residues" evidence="1">
    <location>
        <begin position="81"/>
        <end position="92"/>
    </location>
</feature>
<dbReference type="GO" id="GO:0030428">
    <property type="term" value="C:cell septum"/>
    <property type="evidence" value="ECO:0007669"/>
    <property type="project" value="TreeGrafter"/>
</dbReference>
<dbReference type="PROSITE" id="PS51724">
    <property type="entry name" value="SPOR"/>
    <property type="match status" value="1"/>
</dbReference>
<accession>A0A8I1W5M0</accession>
<protein>
    <submittedName>
        <fullName evidence="3">Cell division protein DedD</fullName>
    </submittedName>
</protein>
<dbReference type="RefSeq" id="WP_207541464.1">
    <property type="nucleotide sequence ID" value="NZ_JAFNAA010000001.1"/>
</dbReference>
<feature type="compositionally biased region" description="Low complexity" evidence="1">
    <location>
        <begin position="103"/>
        <end position="134"/>
    </location>
</feature>
<feature type="domain" description="SPOR" evidence="2">
    <location>
        <begin position="156"/>
        <end position="235"/>
    </location>
</feature>
<dbReference type="GO" id="GO:0032153">
    <property type="term" value="C:cell division site"/>
    <property type="evidence" value="ECO:0007669"/>
    <property type="project" value="TreeGrafter"/>
</dbReference>
<keyword evidence="3" id="KW-0131">Cell cycle</keyword>
<feature type="region of interest" description="Disordered" evidence="1">
    <location>
        <begin position="44"/>
        <end position="134"/>
    </location>
</feature>
<dbReference type="GO" id="GO:0032506">
    <property type="term" value="P:cytokinetic process"/>
    <property type="evidence" value="ECO:0007669"/>
    <property type="project" value="TreeGrafter"/>
</dbReference>
<comment type="caution">
    <text evidence="3">The sequence shown here is derived from an EMBL/GenBank/DDBJ whole genome shotgun (WGS) entry which is preliminary data.</text>
</comment>
<dbReference type="PANTHER" id="PTHR38687:SF1">
    <property type="entry name" value="CELL DIVISION PROTEIN DEDD"/>
    <property type="match status" value="1"/>
</dbReference>
<evidence type="ECO:0000313" key="4">
    <source>
        <dbReference type="Proteomes" id="UP000664658"/>
    </source>
</evidence>
<dbReference type="GO" id="GO:0042834">
    <property type="term" value="F:peptidoglycan binding"/>
    <property type="evidence" value="ECO:0007669"/>
    <property type="project" value="InterPro"/>
</dbReference>
<name>A0A8I1W5M0_PLESH</name>
<evidence type="ECO:0000313" key="3">
    <source>
        <dbReference type="EMBL" id="MBO1106837.1"/>
    </source>
</evidence>
<dbReference type="Pfam" id="PF05036">
    <property type="entry name" value="SPOR"/>
    <property type="match status" value="1"/>
</dbReference>
<dbReference type="SUPFAM" id="SSF110997">
    <property type="entry name" value="Sporulation related repeat"/>
    <property type="match status" value="1"/>
</dbReference>
<dbReference type="InterPro" id="IPR052521">
    <property type="entry name" value="Cell_div_SPOR-domain"/>
</dbReference>
<dbReference type="EMBL" id="JAFNAA010000001">
    <property type="protein sequence ID" value="MBO1106837.1"/>
    <property type="molecule type" value="Genomic_DNA"/>
</dbReference>
<reference evidence="3" key="1">
    <citation type="submission" date="2021-03" db="EMBL/GenBank/DDBJ databases">
        <title>Plesiomonas shigelloides zfcc0051, isolated from zebrafish feces.</title>
        <authorList>
            <person name="Vanderhoek Z."/>
            <person name="Gaulke C."/>
        </authorList>
    </citation>
    <scope>NUCLEOTIDE SEQUENCE</scope>
    <source>
        <strain evidence="3">Zfcc0051</strain>
    </source>
</reference>
<dbReference type="Gene3D" id="3.30.70.1070">
    <property type="entry name" value="Sporulation related repeat"/>
    <property type="match status" value="1"/>
</dbReference>
<dbReference type="Proteomes" id="UP000664658">
    <property type="component" value="Unassembled WGS sequence"/>
</dbReference>
<evidence type="ECO:0000256" key="1">
    <source>
        <dbReference type="SAM" id="MobiDB-lite"/>
    </source>
</evidence>